<evidence type="ECO:0000313" key="3">
    <source>
        <dbReference type="EMBL" id="SDB22589.1"/>
    </source>
</evidence>
<dbReference type="EMBL" id="FMXO01000005">
    <property type="protein sequence ID" value="SDB22589.1"/>
    <property type="molecule type" value="Genomic_DNA"/>
</dbReference>
<evidence type="ECO:0000313" key="4">
    <source>
        <dbReference type="Proteomes" id="UP000198771"/>
    </source>
</evidence>
<reference evidence="3 4" key="1">
    <citation type="submission" date="2016-10" db="EMBL/GenBank/DDBJ databases">
        <authorList>
            <person name="de Groot N.N."/>
        </authorList>
    </citation>
    <scope>NUCLEOTIDE SEQUENCE [LARGE SCALE GENOMIC DNA]</scope>
    <source>
        <strain evidence="3 4">ASO4-2</strain>
    </source>
</reference>
<proteinExistence type="predicted"/>
<sequence>MSKDEVKFEGVMEKSQLVNYLEDLIASLKKGQICVRQDDQFVTLCPTRTIEVEVKASSKKDKEKFELEFKWHREEGQEDNPKSNRSSTDEDQSKSGKDPLPAVSAPAIEGQAGTSDTQSDEETGISGVGMASDKKQGSAQA</sequence>
<feature type="domain" description="Amphi-Trp" evidence="2">
    <location>
        <begin position="5"/>
        <end position="79"/>
    </location>
</feature>
<keyword evidence="4" id="KW-1185">Reference proteome</keyword>
<gene>
    <name evidence="3" type="ORF">SAMN05660653_01100</name>
</gene>
<dbReference type="AlphaFoldDB" id="A0A1G6BPR3"/>
<name>A0A1G6BPR3_9BACT</name>
<dbReference type="Pfam" id="PF20068">
    <property type="entry name" value="Amphi-Trp"/>
    <property type="match status" value="1"/>
</dbReference>
<feature type="region of interest" description="Disordered" evidence="1">
    <location>
        <begin position="68"/>
        <end position="141"/>
    </location>
</feature>
<dbReference type="RefSeq" id="WP_092118314.1">
    <property type="nucleotide sequence ID" value="NZ_FMXO01000005.1"/>
</dbReference>
<accession>A0A1G6BPR3</accession>
<evidence type="ECO:0000256" key="1">
    <source>
        <dbReference type="SAM" id="MobiDB-lite"/>
    </source>
</evidence>
<dbReference type="NCBIfam" id="TIGR04354">
    <property type="entry name" value="amphi-Trp"/>
    <property type="match status" value="1"/>
</dbReference>
<evidence type="ECO:0000259" key="2">
    <source>
        <dbReference type="Pfam" id="PF20068"/>
    </source>
</evidence>
<feature type="compositionally biased region" description="Basic and acidic residues" evidence="1">
    <location>
        <begin position="132"/>
        <end position="141"/>
    </location>
</feature>
<dbReference type="InterPro" id="IPR027598">
    <property type="entry name" value="Amphi-Trp_dom"/>
</dbReference>
<organism evidence="3 4">
    <name type="scientific">Desulfonatronum thiosulfatophilum</name>
    <dbReference type="NCBI Taxonomy" id="617002"/>
    <lineage>
        <taxon>Bacteria</taxon>
        <taxon>Pseudomonadati</taxon>
        <taxon>Thermodesulfobacteriota</taxon>
        <taxon>Desulfovibrionia</taxon>
        <taxon>Desulfovibrionales</taxon>
        <taxon>Desulfonatronaceae</taxon>
        <taxon>Desulfonatronum</taxon>
    </lineage>
</organism>
<feature type="compositionally biased region" description="Basic and acidic residues" evidence="1">
    <location>
        <begin position="68"/>
        <end position="97"/>
    </location>
</feature>
<protein>
    <submittedName>
        <fullName evidence="3">Amphi-Trp domain-containing protein</fullName>
    </submittedName>
</protein>
<dbReference type="Proteomes" id="UP000198771">
    <property type="component" value="Unassembled WGS sequence"/>
</dbReference>
<dbReference type="OrthoDB" id="5459377at2"/>